<accession>A0AA96WB84</accession>
<dbReference type="PANTHER" id="PTHR30616:SF2">
    <property type="entry name" value="PURINE NUCLEOSIDE PHOSPHORYLASE LACC1"/>
    <property type="match status" value="1"/>
</dbReference>
<keyword evidence="5" id="KW-0479">Metal-binding</keyword>
<evidence type="ECO:0000256" key="5">
    <source>
        <dbReference type="ARBA" id="ARBA00022723"/>
    </source>
</evidence>
<proteinExistence type="inferred from homology"/>
<name>A0AA96WB84_9CYAN</name>
<evidence type="ECO:0000256" key="3">
    <source>
        <dbReference type="ARBA" id="ARBA00007353"/>
    </source>
</evidence>
<dbReference type="Gene3D" id="3.60.140.10">
    <property type="entry name" value="CNF1/YfiH-like putative cysteine hydrolases"/>
    <property type="match status" value="1"/>
</dbReference>
<dbReference type="AlphaFoldDB" id="A0AA96WB84"/>
<dbReference type="PANTHER" id="PTHR30616">
    <property type="entry name" value="UNCHARACTERIZED PROTEIN YFIH"/>
    <property type="match status" value="1"/>
</dbReference>
<dbReference type="InterPro" id="IPR003730">
    <property type="entry name" value="Cu_polyphenol_OxRdtase"/>
</dbReference>
<evidence type="ECO:0000256" key="12">
    <source>
        <dbReference type="SAM" id="MobiDB-lite"/>
    </source>
</evidence>
<dbReference type="GO" id="GO:0017061">
    <property type="term" value="F:S-methyl-5-thioadenosine phosphorylase activity"/>
    <property type="evidence" value="ECO:0007669"/>
    <property type="project" value="UniProtKB-EC"/>
</dbReference>
<dbReference type="SUPFAM" id="SSF64438">
    <property type="entry name" value="CNF1/YfiH-like putative cysteine hydrolases"/>
    <property type="match status" value="1"/>
</dbReference>
<comment type="similarity">
    <text evidence="3 11">Belongs to the purine nucleoside phosphorylase YfiH/LACC1 family.</text>
</comment>
<evidence type="ECO:0000256" key="8">
    <source>
        <dbReference type="ARBA" id="ARBA00047989"/>
    </source>
</evidence>
<keyword evidence="4" id="KW-0808">Transferase</keyword>
<comment type="catalytic activity">
    <reaction evidence="1">
        <text>inosine + phosphate = alpha-D-ribose 1-phosphate + hypoxanthine</text>
        <dbReference type="Rhea" id="RHEA:27646"/>
        <dbReference type="ChEBI" id="CHEBI:17368"/>
        <dbReference type="ChEBI" id="CHEBI:17596"/>
        <dbReference type="ChEBI" id="CHEBI:43474"/>
        <dbReference type="ChEBI" id="CHEBI:57720"/>
        <dbReference type="EC" id="2.4.2.1"/>
    </reaction>
    <physiologicalReaction direction="left-to-right" evidence="1">
        <dbReference type="Rhea" id="RHEA:27647"/>
    </physiologicalReaction>
</comment>
<evidence type="ECO:0000256" key="4">
    <source>
        <dbReference type="ARBA" id="ARBA00022679"/>
    </source>
</evidence>
<dbReference type="NCBIfam" id="TIGR00726">
    <property type="entry name" value="peptidoglycan editing factor PgeF"/>
    <property type="match status" value="1"/>
</dbReference>
<evidence type="ECO:0000256" key="2">
    <source>
        <dbReference type="ARBA" id="ARBA00003215"/>
    </source>
</evidence>
<dbReference type="Pfam" id="PF02578">
    <property type="entry name" value="Cu-oxidase_4"/>
    <property type="match status" value="1"/>
</dbReference>
<comment type="function">
    <text evidence="2">Purine nucleoside enzyme that catalyzes the phosphorolysis of adenosine and inosine nucleosides, yielding D-ribose 1-phosphate and the respective free bases, adenine and hypoxanthine. Also catalyzes the phosphorolysis of S-methyl-5'-thioadenosine into adenine and S-methyl-5-thio-alpha-D-ribose 1-phosphate. Also has adenosine deaminase activity.</text>
</comment>
<comment type="catalytic activity">
    <reaction evidence="10">
        <text>S-methyl-5'-thioadenosine + phosphate = 5-(methylsulfanyl)-alpha-D-ribose 1-phosphate + adenine</text>
        <dbReference type="Rhea" id="RHEA:11852"/>
        <dbReference type="ChEBI" id="CHEBI:16708"/>
        <dbReference type="ChEBI" id="CHEBI:17509"/>
        <dbReference type="ChEBI" id="CHEBI:43474"/>
        <dbReference type="ChEBI" id="CHEBI:58533"/>
        <dbReference type="EC" id="2.4.2.28"/>
    </reaction>
    <physiologicalReaction direction="left-to-right" evidence="10">
        <dbReference type="Rhea" id="RHEA:11853"/>
    </physiologicalReaction>
</comment>
<protein>
    <recommendedName>
        <fullName evidence="11">Purine nucleoside phosphorylase</fullName>
    </recommendedName>
</protein>
<sequence>MHTWHWHTWQGASYLTCSLLKDWAHGFLTQQFWSRPPEALVDMLRPTAQVYRVKQVHGDRVLNASALEPMSRLSSPREKAPESPTQNSTASADPVLSEADGLFTTDTNQAIWVCTADCTPVLIGDIATGQVAAVHAGWRGTAAAIVPKAIEQLQAQGSQIQDLRIAMGPAIAGEVYQVSTTVAAQVGATILPDTGQPDPVNPQAALADTDEILAQLRQLPNSPILDDPQPGRARLDVRRVNAMQLEQLGIEPNQVAIAPYCTYQNPELFFSYRRQPQKKVQWSGIVSGGSDDV</sequence>
<evidence type="ECO:0000256" key="1">
    <source>
        <dbReference type="ARBA" id="ARBA00000553"/>
    </source>
</evidence>
<dbReference type="EMBL" id="CP053586">
    <property type="protein sequence ID" value="WNZ21868.1"/>
    <property type="molecule type" value="Genomic_DNA"/>
</dbReference>
<dbReference type="GO" id="GO:0005507">
    <property type="term" value="F:copper ion binding"/>
    <property type="evidence" value="ECO:0007669"/>
    <property type="project" value="TreeGrafter"/>
</dbReference>
<dbReference type="InterPro" id="IPR011324">
    <property type="entry name" value="Cytotoxic_necrot_fac-like_cat"/>
</dbReference>
<evidence type="ECO:0000256" key="7">
    <source>
        <dbReference type="ARBA" id="ARBA00022833"/>
    </source>
</evidence>
<keyword evidence="7" id="KW-0862">Zinc</keyword>
<evidence type="ECO:0000313" key="13">
    <source>
        <dbReference type="EMBL" id="WNZ21868.1"/>
    </source>
</evidence>
<evidence type="ECO:0000256" key="10">
    <source>
        <dbReference type="ARBA" id="ARBA00049893"/>
    </source>
</evidence>
<feature type="region of interest" description="Disordered" evidence="12">
    <location>
        <begin position="67"/>
        <end position="94"/>
    </location>
</feature>
<reference evidence="13" key="1">
    <citation type="submission" date="2020-05" db="EMBL/GenBank/DDBJ databases">
        <authorList>
            <person name="Zhu T."/>
            <person name="Keshari N."/>
            <person name="Lu X."/>
        </authorList>
    </citation>
    <scope>NUCLEOTIDE SEQUENCE</scope>
    <source>
        <strain evidence="13">NK1-12</strain>
    </source>
</reference>
<organism evidence="13">
    <name type="scientific">Leptolyngbya sp. NK1-12</name>
    <dbReference type="NCBI Taxonomy" id="2547451"/>
    <lineage>
        <taxon>Bacteria</taxon>
        <taxon>Bacillati</taxon>
        <taxon>Cyanobacteriota</taxon>
        <taxon>Cyanophyceae</taxon>
        <taxon>Leptolyngbyales</taxon>
        <taxon>Leptolyngbyaceae</taxon>
        <taxon>Leptolyngbya group</taxon>
        <taxon>Leptolyngbya</taxon>
    </lineage>
</organism>
<dbReference type="GO" id="GO:0016787">
    <property type="term" value="F:hydrolase activity"/>
    <property type="evidence" value="ECO:0007669"/>
    <property type="project" value="UniProtKB-KW"/>
</dbReference>
<gene>
    <name evidence="13" type="primary">pgeF</name>
    <name evidence="13" type="ORF">HJG54_02610</name>
</gene>
<evidence type="ECO:0000256" key="9">
    <source>
        <dbReference type="ARBA" id="ARBA00048968"/>
    </source>
</evidence>
<dbReference type="InterPro" id="IPR038371">
    <property type="entry name" value="Cu_polyphenol_OxRdtase_sf"/>
</dbReference>
<comment type="catalytic activity">
    <reaction evidence="9">
        <text>adenosine + phosphate = alpha-D-ribose 1-phosphate + adenine</text>
        <dbReference type="Rhea" id="RHEA:27642"/>
        <dbReference type="ChEBI" id="CHEBI:16335"/>
        <dbReference type="ChEBI" id="CHEBI:16708"/>
        <dbReference type="ChEBI" id="CHEBI:43474"/>
        <dbReference type="ChEBI" id="CHEBI:57720"/>
        <dbReference type="EC" id="2.4.2.1"/>
    </reaction>
    <physiologicalReaction direction="left-to-right" evidence="9">
        <dbReference type="Rhea" id="RHEA:27643"/>
    </physiologicalReaction>
</comment>
<comment type="catalytic activity">
    <reaction evidence="8">
        <text>adenosine + H2O + H(+) = inosine + NH4(+)</text>
        <dbReference type="Rhea" id="RHEA:24408"/>
        <dbReference type="ChEBI" id="CHEBI:15377"/>
        <dbReference type="ChEBI" id="CHEBI:15378"/>
        <dbReference type="ChEBI" id="CHEBI:16335"/>
        <dbReference type="ChEBI" id="CHEBI:17596"/>
        <dbReference type="ChEBI" id="CHEBI:28938"/>
        <dbReference type="EC" id="3.5.4.4"/>
    </reaction>
    <physiologicalReaction direction="left-to-right" evidence="8">
        <dbReference type="Rhea" id="RHEA:24409"/>
    </physiologicalReaction>
</comment>
<dbReference type="RefSeq" id="WP_316433182.1">
    <property type="nucleotide sequence ID" value="NZ_CP053586.1"/>
</dbReference>
<evidence type="ECO:0000256" key="6">
    <source>
        <dbReference type="ARBA" id="ARBA00022801"/>
    </source>
</evidence>
<evidence type="ECO:0000256" key="11">
    <source>
        <dbReference type="RuleBase" id="RU361274"/>
    </source>
</evidence>
<keyword evidence="6" id="KW-0378">Hydrolase</keyword>
<dbReference type="CDD" id="cd16833">
    <property type="entry name" value="YfiH"/>
    <property type="match status" value="1"/>
</dbReference>